<dbReference type="FunCoup" id="A0A0C3HB26">
    <property type="interactions" value="329"/>
</dbReference>
<dbReference type="GO" id="GO:0005811">
    <property type="term" value="C:lipid droplet"/>
    <property type="evidence" value="ECO:0007669"/>
    <property type="project" value="TreeGrafter"/>
</dbReference>
<evidence type="ECO:0000256" key="4">
    <source>
        <dbReference type="RuleBase" id="RU000363"/>
    </source>
</evidence>
<dbReference type="GO" id="GO:0000140">
    <property type="term" value="F:acylglycerone-phosphate reductase (NADP+) activity"/>
    <property type="evidence" value="ECO:0007669"/>
    <property type="project" value="TreeGrafter"/>
</dbReference>
<reference evidence="6 7" key="1">
    <citation type="submission" date="2014-04" db="EMBL/GenBank/DDBJ databases">
        <authorList>
            <consortium name="DOE Joint Genome Institute"/>
            <person name="Kuo A."/>
            <person name="Martino E."/>
            <person name="Perotto S."/>
            <person name="Kohler A."/>
            <person name="Nagy L.G."/>
            <person name="Floudas D."/>
            <person name="Copeland A."/>
            <person name="Barry K.W."/>
            <person name="Cichocki N."/>
            <person name="Veneault-Fourrey C."/>
            <person name="LaButti K."/>
            <person name="Lindquist E.A."/>
            <person name="Lipzen A."/>
            <person name="Lundell T."/>
            <person name="Morin E."/>
            <person name="Murat C."/>
            <person name="Sun H."/>
            <person name="Tunlid A."/>
            <person name="Henrissat B."/>
            <person name="Grigoriev I.V."/>
            <person name="Hibbett D.S."/>
            <person name="Martin F."/>
            <person name="Nordberg H.P."/>
            <person name="Cantor M.N."/>
            <person name="Hua S.X."/>
        </authorList>
    </citation>
    <scope>NUCLEOTIDE SEQUENCE [LARGE SCALE GENOMIC DNA]</scope>
    <source>
        <strain evidence="6 7">Zn</strain>
    </source>
</reference>
<organism evidence="6 7">
    <name type="scientific">Oidiodendron maius (strain Zn)</name>
    <dbReference type="NCBI Taxonomy" id="913774"/>
    <lineage>
        <taxon>Eukaryota</taxon>
        <taxon>Fungi</taxon>
        <taxon>Dikarya</taxon>
        <taxon>Ascomycota</taxon>
        <taxon>Pezizomycotina</taxon>
        <taxon>Leotiomycetes</taxon>
        <taxon>Leotiomycetes incertae sedis</taxon>
        <taxon>Myxotrichaceae</taxon>
        <taxon>Oidiodendron</taxon>
    </lineage>
</organism>
<dbReference type="InterPro" id="IPR002347">
    <property type="entry name" value="SDR_fam"/>
</dbReference>
<dbReference type="GO" id="GO:0019433">
    <property type="term" value="P:triglyceride catabolic process"/>
    <property type="evidence" value="ECO:0007669"/>
    <property type="project" value="TreeGrafter"/>
</dbReference>
<keyword evidence="5" id="KW-0812">Transmembrane</keyword>
<dbReference type="Pfam" id="PF00106">
    <property type="entry name" value="adh_short"/>
    <property type="match status" value="1"/>
</dbReference>
<keyword evidence="7" id="KW-1185">Reference proteome</keyword>
<dbReference type="GO" id="GO:0006654">
    <property type="term" value="P:phosphatidic acid biosynthetic process"/>
    <property type="evidence" value="ECO:0007669"/>
    <property type="project" value="TreeGrafter"/>
</dbReference>
<evidence type="ECO:0000256" key="3">
    <source>
        <dbReference type="ARBA" id="ARBA00023002"/>
    </source>
</evidence>
<dbReference type="PRINTS" id="PR00080">
    <property type="entry name" value="SDRFAMILY"/>
</dbReference>
<evidence type="ECO:0000256" key="2">
    <source>
        <dbReference type="ARBA" id="ARBA00022857"/>
    </source>
</evidence>
<sequence length="288" mass="30794">MAPKSVLITGCSEGGIGDALAKEFHRKGLRVFATARNLAKVQHLKNLGLEILPLDVVDADSIAQAVESVRALTGGTLDILVNNSGYGYISPLLDTDISEAKKLFEVNVFAVIEVTKAFSPLLIASKGTIVNIGSVAGKMPLPWQGYYNASKAAIHLLTSQLRFELSPFDVKAICIVTGVVKTKFFANASSITLSSTSIYAPAVEEINIVQSGEVTGDDGQSADDYARAVVKNVLKRSPTFIPWVGGSAFLMWFLDTFLWATFFVCIGPHLMYLCLVDVGSSGCPSNPV</sequence>
<keyword evidence="3" id="KW-0560">Oxidoreductase</keyword>
<evidence type="ECO:0000256" key="1">
    <source>
        <dbReference type="ARBA" id="ARBA00006484"/>
    </source>
</evidence>
<dbReference type="Gene3D" id="3.40.50.720">
    <property type="entry name" value="NAD(P)-binding Rossmann-like Domain"/>
    <property type="match status" value="1"/>
</dbReference>
<comment type="similarity">
    <text evidence="1 4">Belongs to the short-chain dehydrogenases/reductases (SDR) family.</text>
</comment>
<dbReference type="PANTHER" id="PTHR44169:SF3">
    <property type="entry name" value="SHORT-CHAIN DEHYDROGENASE SRDE"/>
    <property type="match status" value="1"/>
</dbReference>
<gene>
    <name evidence="6" type="ORF">OIDMADRAFT_124596</name>
</gene>
<dbReference type="AlphaFoldDB" id="A0A0C3HB26"/>
<proteinExistence type="inferred from homology"/>
<keyword evidence="2" id="KW-0521">NADP</keyword>
<reference evidence="7" key="2">
    <citation type="submission" date="2015-01" db="EMBL/GenBank/DDBJ databases">
        <title>Evolutionary Origins and Diversification of the Mycorrhizal Mutualists.</title>
        <authorList>
            <consortium name="DOE Joint Genome Institute"/>
            <consortium name="Mycorrhizal Genomics Consortium"/>
            <person name="Kohler A."/>
            <person name="Kuo A."/>
            <person name="Nagy L.G."/>
            <person name="Floudas D."/>
            <person name="Copeland A."/>
            <person name="Barry K.W."/>
            <person name="Cichocki N."/>
            <person name="Veneault-Fourrey C."/>
            <person name="LaButti K."/>
            <person name="Lindquist E.A."/>
            <person name="Lipzen A."/>
            <person name="Lundell T."/>
            <person name="Morin E."/>
            <person name="Murat C."/>
            <person name="Riley R."/>
            <person name="Ohm R."/>
            <person name="Sun H."/>
            <person name="Tunlid A."/>
            <person name="Henrissat B."/>
            <person name="Grigoriev I.V."/>
            <person name="Hibbett D.S."/>
            <person name="Martin F."/>
        </authorList>
    </citation>
    <scope>NUCLEOTIDE SEQUENCE [LARGE SCALE GENOMIC DNA]</scope>
    <source>
        <strain evidence="7">Zn</strain>
    </source>
</reference>
<dbReference type="PROSITE" id="PS00061">
    <property type="entry name" value="ADH_SHORT"/>
    <property type="match status" value="1"/>
</dbReference>
<dbReference type="CDD" id="cd05374">
    <property type="entry name" value="17beta-HSD-like_SDR_c"/>
    <property type="match status" value="1"/>
</dbReference>
<accession>A0A0C3HB26</accession>
<evidence type="ECO:0000313" key="6">
    <source>
        <dbReference type="EMBL" id="KIN00430.1"/>
    </source>
</evidence>
<dbReference type="FunFam" id="3.40.50.720:FF:000261">
    <property type="entry name" value="NADPH-dependent 1-acyldihydroxyacetone phosphate reductase"/>
    <property type="match status" value="1"/>
</dbReference>
<dbReference type="SUPFAM" id="SSF51735">
    <property type="entry name" value="NAD(P)-binding Rossmann-fold domains"/>
    <property type="match status" value="1"/>
</dbReference>
<evidence type="ECO:0000313" key="7">
    <source>
        <dbReference type="Proteomes" id="UP000054321"/>
    </source>
</evidence>
<dbReference type="PRINTS" id="PR00081">
    <property type="entry name" value="GDHRDH"/>
</dbReference>
<dbReference type="HOGENOM" id="CLU_010194_2_9_1"/>
<dbReference type="GO" id="GO:0005783">
    <property type="term" value="C:endoplasmic reticulum"/>
    <property type="evidence" value="ECO:0007669"/>
    <property type="project" value="TreeGrafter"/>
</dbReference>
<dbReference type="OrthoDB" id="2102561at2759"/>
<keyword evidence="5" id="KW-1133">Transmembrane helix</keyword>
<dbReference type="InterPro" id="IPR036291">
    <property type="entry name" value="NAD(P)-bd_dom_sf"/>
</dbReference>
<dbReference type="GO" id="GO:0004806">
    <property type="term" value="F:triacylglycerol lipase activity"/>
    <property type="evidence" value="ECO:0007669"/>
    <property type="project" value="TreeGrafter"/>
</dbReference>
<dbReference type="Proteomes" id="UP000054321">
    <property type="component" value="Unassembled WGS sequence"/>
</dbReference>
<keyword evidence="5" id="KW-0472">Membrane</keyword>
<evidence type="ECO:0000256" key="5">
    <source>
        <dbReference type="SAM" id="Phobius"/>
    </source>
</evidence>
<dbReference type="STRING" id="913774.A0A0C3HB26"/>
<protein>
    <recommendedName>
        <fullName evidence="8">NADPH-dependent 1-acyldihydroxyacetone phosphate reductase</fullName>
    </recommendedName>
</protein>
<dbReference type="InterPro" id="IPR020904">
    <property type="entry name" value="Sc_DH/Rdtase_CS"/>
</dbReference>
<dbReference type="InParanoid" id="A0A0C3HB26"/>
<dbReference type="EMBL" id="KN832877">
    <property type="protein sequence ID" value="KIN00430.1"/>
    <property type="molecule type" value="Genomic_DNA"/>
</dbReference>
<feature type="transmembrane region" description="Helical" evidence="5">
    <location>
        <begin position="240"/>
        <end position="266"/>
    </location>
</feature>
<name>A0A0C3HB26_OIDMZ</name>
<dbReference type="PANTHER" id="PTHR44169">
    <property type="entry name" value="NADPH-DEPENDENT 1-ACYLDIHYDROXYACETONE PHOSPHATE REDUCTASE"/>
    <property type="match status" value="1"/>
</dbReference>
<evidence type="ECO:0008006" key="8">
    <source>
        <dbReference type="Google" id="ProtNLM"/>
    </source>
</evidence>